<dbReference type="Proteomes" id="UP000694547">
    <property type="component" value="Chromosome 6"/>
</dbReference>
<dbReference type="GeneTree" id="ENSGT00940000168714"/>
<name>A0A8C8W5E0_PERMB</name>
<sequence length="168" mass="19838">LMDFDETRNNFLTTIKAVVTLEYVERATRNDHFSDNLLYVWPILNHLAKDFMQKQRFLVLENHVRHLRKRILKGCKVIGTLIHSLWECEFGNFFKKKKSAGRWWRTPLIPALGRQSQADLCEFEARLGYQVSPRKGAKLHRETLSQKKKKKKRKPTAFILPYNIGITL</sequence>
<protein>
    <submittedName>
        <fullName evidence="1">Uncharacterized protein</fullName>
    </submittedName>
</protein>
<organism evidence="1 2">
    <name type="scientific">Peromyscus maniculatus bairdii</name>
    <name type="common">Prairie deer mouse</name>
    <dbReference type="NCBI Taxonomy" id="230844"/>
    <lineage>
        <taxon>Eukaryota</taxon>
        <taxon>Metazoa</taxon>
        <taxon>Chordata</taxon>
        <taxon>Craniata</taxon>
        <taxon>Vertebrata</taxon>
        <taxon>Euteleostomi</taxon>
        <taxon>Mammalia</taxon>
        <taxon>Eutheria</taxon>
        <taxon>Euarchontoglires</taxon>
        <taxon>Glires</taxon>
        <taxon>Rodentia</taxon>
        <taxon>Myomorpha</taxon>
        <taxon>Muroidea</taxon>
        <taxon>Cricetidae</taxon>
        <taxon>Neotominae</taxon>
        <taxon>Peromyscus</taxon>
    </lineage>
</organism>
<proteinExistence type="predicted"/>
<dbReference type="AlphaFoldDB" id="A0A8C8W5E0"/>
<keyword evidence="2" id="KW-1185">Reference proteome</keyword>
<reference evidence="1" key="3">
    <citation type="submission" date="2025-09" db="UniProtKB">
        <authorList>
            <consortium name="Ensembl"/>
        </authorList>
    </citation>
    <scope>IDENTIFICATION</scope>
</reference>
<accession>A0A8C8W5E0</accession>
<reference evidence="1" key="2">
    <citation type="submission" date="2025-08" db="UniProtKB">
        <authorList>
            <consortium name="Ensembl"/>
        </authorList>
    </citation>
    <scope>IDENTIFICATION</scope>
</reference>
<evidence type="ECO:0000313" key="1">
    <source>
        <dbReference type="Ensembl" id="ENSPEMP00000035957.1"/>
    </source>
</evidence>
<reference evidence="1 2" key="1">
    <citation type="submission" date="2018-10" db="EMBL/GenBank/DDBJ databases">
        <title>Improved assembly of the deer mouse Peromyscus maniculatus genome.</title>
        <authorList>
            <person name="Lassance J.-M."/>
            <person name="Hoekstra H.E."/>
        </authorList>
    </citation>
    <scope>NUCLEOTIDE SEQUENCE [LARGE SCALE GENOMIC DNA]</scope>
</reference>
<evidence type="ECO:0000313" key="2">
    <source>
        <dbReference type="Proteomes" id="UP000694547"/>
    </source>
</evidence>
<dbReference type="Ensembl" id="ENSPEMT00000034200.1">
    <property type="protein sequence ID" value="ENSPEMP00000035957.1"/>
    <property type="gene ID" value="ENSPEMG00000031377.1"/>
</dbReference>